<evidence type="ECO:0000313" key="3">
    <source>
        <dbReference type="Proteomes" id="UP000499080"/>
    </source>
</evidence>
<comment type="caution">
    <text evidence="2">The sequence shown here is derived from an EMBL/GenBank/DDBJ whole genome shotgun (WGS) entry which is preliminary data.</text>
</comment>
<dbReference type="AlphaFoldDB" id="A0A4Y2HU95"/>
<organism evidence="2 3">
    <name type="scientific">Araneus ventricosus</name>
    <name type="common">Orbweaver spider</name>
    <name type="synonym">Epeira ventricosa</name>
    <dbReference type="NCBI Taxonomy" id="182803"/>
    <lineage>
        <taxon>Eukaryota</taxon>
        <taxon>Metazoa</taxon>
        <taxon>Ecdysozoa</taxon>
        <taxon>Arthropoda</taxon>
        <taxon>Chelicerata</taxon>
        <taxon>Arachnida</taxon>
        <taxon>Araneae</taxon>
        <taxon>Araneomorphae</taxon>
        <taxon>Entelegynae</taxon>
        <taxon>Araneoidea</taxon>
        <taxon>Araneidae</taxon>
        <taxon>Araneus</taxon>
    </lineage>
</organism>
<name>A0A4Y2HU95_ARAVE</name>
<accession>A0A4Y2HU95</accession>
<dbReference type="Proteomes" id="UP000499080">
    <property type="component" value="Unassembled WGS sequence"/>
</dbReference>
<feature type="region of interest" description="Disordered" evidence="1">
    <location>
        <begin position="53"/>
        <end position="84"/>
    </location>
</feature>
<evidence type="ECO:0000313" key="2">
    <source>
        <dbReference type="EMBL" id="GBM68813.1"/>
    </source>
</evidence>
<gene>
    <name evidence="2" type="ORF">AVEN_22283_1</name>
</gene>
<sequence>MKSDLRKVCLAFRPRACGYWISKTRRGVQKGETPFVRQTNLCCCSKIQHSRISGSASHQMAPPIRGTTQKPNAERRRLVQSTKDCVERERRRWKQLMAVQATPPK</sequence>
<keyword evidence="3" id="KW-1185">Reference proteome</keyword>
<evidence type="ECO:0000256" key="1">
    <source>
        <dbReference type="SAM" id="MobiDB-lite"/>
    </source>
</evidence>
<protein>
    <submittedName>
        <fullName evidence="2">Uncharacterized protein</fullName>
    </submittedName>
</protein>
<reference evidence="2 3" key="1">
    <citation type="journal article" date="2019" name="Sci. Rep.">
        <title>Orb-weaving spider Araneus ventricosus genome elucidates the spidroin gene catalogue.</title>
        <authorList>
            <person name="Kono N."/>
            <person name="Nakamura H."/>
            <person name="Ohtoshi R."/>
            <person name="Moran D.A.P."/>
            <person name="Shinohara A."/>
            <person name="Yoshida Y."/>
            <person name="Fujiwara M."/>
            <person name="Mori M."/>
            <person name="Tomita M."/>
            <person name="Arakawa K."/>
        </authorList>
    </citation>
    <scope>NUCLEOTIDE SEQUENCE [LARGE SCALE GENOMIC DNA]</scope>
</reference>
<proteinExistence type="predicted"/>
<dbReference type="EMBL" id="BGPR01002163">
    <property type="protein sequence ID" value="GBM68813.1"/>
    <property type="molecule type" value="Genomic_DNA"/>
</dbReference>